<dbReference type="SUPFAM" id="SSF53300">
    <property type="entry name" value="vWA-like"/>
    <property type="match status" value="1"/>
</dbReference>
<dbReference type="Gene3D" id="3.30.40.10">
    <property type="entry name" value="Zinc/RING finger domain, C3HC4 (zinc finger)"/>
    <property type="match status" value="1"/>
</dbReference>
<keyword evidence="4" id="KW-1185">Reference proteome</keyword>
<dbReference type="OrthoDB" id="1636213at2759"/>
<comment type="caution">
    <text evidence="3">The sequence shown here is derived from an EMBL/GenBank/DDBJ whole genome shotgun (WGS) entry which is preliminary data.</text>
</comment>
<dbReference type="InterPro" id="IPR051266">
    <property type="entry name" value="CLCR"/>
</dbReference>
<evidence type="ECO:0000313" key="3">
    <source>
        <dbReference type="EMBL" id="KAJ8544707.1"/>
    </source>
</evidence>
<proteinExistence type="predicted"/>
<dbReference type="PANTHER" id="PTHR10579">
    <property type="entry name" value="CALCIUM-ACTIVATED CHLORIDE CHANNEL REGULATOR"/>
    <property type="match status" value="1"/>
</dbReference>
<dbReference type="InterPro" id="IPR036465">
    <property type="entry name" value="vWFA_dom_sf"/>
</dbReference>
<dbReference type="Proteomes" id="UP001152561">
    <property type="component" value="Unassembled WGS sequence"/>
</dbReference>
<feature type="domain" description="RING-type" evidence="2">
    <location>
        <begin position="5"/>
        <end position="23"/>
    </location>
</feature>
<dbReference type="SUPFAM" id="SSF57850">
    <property type="entry name" value="RING/U-box"/>
    <property type="match status" value="1"/>
</dbReference>
<dbReference type="PANTHER" id="PTHR10579:SF146">
    <property type="entry name" value="RING-TYPE DOMAIN-CONTAINING PROTEIN"/>
    <property type="match status" value="1"/>
</dbReference>
<evidence type="ECO:0000259" key="2">
    <source>
        <dbReference type="Pfam" id="PF17123"/>
    </source>
</evidence>
<evidence type="ECO:0000313" key="4">
    <source>
        <dbReference type="Proteomes" id="UP001152561"/>
    </source>
</evidence>
<organism evidence="3 4">
    <name type="scientific">Anisodus acutangulus</name>
    <dbReference type="NCBI Taxonomy" id="402998"/>
    <lineage>
        <taxon>Eukaryota</taxon>
        <taxon>Viridiplantae</taxon>
        <taxon>Streptophyta</taxon>
        <taxon>Embryophyta</taxon>
        <taxon>Tracheophyta</taxon>
        <taxon>Spermatophyta</taxon>
        <taxon>Magnoliopsida</taxon>
        <taxon>eudicotyledons</taxon>
        <taxon>Gunneridae</taxon>
        <taxon>Pentapetalae</taxon>
        <taxon>asterids</taxon>
        <taxon>lamiids</taxon>
        <taxon>Solanales</taxon>
        <taxon>Solanaceae</taxon>
        <taxon>Solanoideae</taxon>
        <taxon>Hyoscyameae</taxon>
        <taxon>Anisodus</taxon>
    </lineage>
</organism>
<evidence type="ECO:0000256" key="1">
    <source>
        <dbReference type="SAM" id="MobiDB-lite"/>
    </source>
</evidence>
<dbReference type="InterPro" id="IPR001841">
    <property type="entry name" value="Znf_RING"/>
</dbReference>
<feature type="compositionally biased region" description="Polar residues" evidence="1">
    <location>
        <begin position="102"/>
        <end position="113"/>
    </location>
</feature>
<protein>
    <recommendedName>
        <fullName evidence="2">RING-type domain-containing protein</fullName>
    </recommendedName>
</protein>
<dbReference type="InterPro" id="IPR013083">
    <property type="entry name" value="Znf_RING/FYVE/PHD"/>
</dbReference>
<gene>
    <name evidence="3" type="ORF">K7X08_017290</name>
</gene>
<reference evidence="4" key="1">
    <citation type="journal article" date="2023" name="Proc. Natl. Acad. Sci. U.S.A.">
        <title>Genomic and structural basis for evolution of tropane alkaloid biosynthesis.</title>
        <authorList>
            <person name="Wanga Y.-J."/>
            <person name="Taina T."/>
            <person name="Yua J.-Y."/>
            <person name="Lia J."/>
            <person name="Xua B."/>
            <person name="Chenc J."/>
            <person name="D'Auriad J.C."/>
            <person name="Huanga J.-P."/>
            <person name="Huanga S.-X."/>
        </authorList>
    </citation>
    <scope>NUCLEOTIDE SEQUENCE [LARGE SCALE GENOMIC DNA]</scope>
    <source>
        <strain evidence="4">cv. KIB-2019</strain>
    </source>
</reference>
<dbReference type="Gene3D" id="3.40.50.410">
    <property type="entry name" value="von Willebrand factor, type A domain"/>
    <property type="match status" value="1"/>
</dbReference>
<accession>A0A9Q1LTT8</accession>
<feature type="region of interest" description="Disordered" evidence="1">
    <location>
        <begin position="86"/>
        <end position="125"/>
    </location>
</feature>
<dbReference type="Pfam" id="PF17123">
    <property type="entry name" value="zf-RING_11"/>
    <property type="match status" value="1"/>
</dbReference>
<sequence length="216" mass="23539">MKPGNGQAIFTAECSHLFHFSCIANNIKHGNYLCPICICKWKEIPLMASFSTDANINNVGQTRVSPLEDNYLDNIPRVPPPVSLPLPEPLHFSNDEPLPSITMDQTSSPSTVHPESGTLLTDDARQRERAPIDLVTVLDISGSMAGSKLTLLKMTEQGRREAAQTVNAISANGGTNIVEGLKKGVRVLEERHERNPVASIILLLDGRNTNNGDNAY</sequence>
<name>A0A9Q1LTT8_9SOLA</name>
<dbReference type="AlphaFoldDB" id="A0A9Q1LTT8"/>
<dbReference type="EMBL" id="JAJAGQ010000013">
    <property type="protein sequence ID" value="KAJ8544707.1"/>
    <property type="molecule type" value="Genomic_DNA"/>
</dbReference>